<dbReference type="InterPro" id="IPR036691">
    <property type="entry name" value="Endo/exonu/phosph_ase_sf"/>
</dbReference>
<gene>
    <name evidence="1" type="ORF">H5410_000773</name>
</gene>
<reference evidence="1 2" key="1">
    <citation type="submission" date="2020-09" db="EMBL/GenBank/DDBJ databases">
        <title>De no assembly of potato wild relative species, Solanum commersonii.</title>
        <authorList>
            <person name="Cho K."/>
        </authorList>
    </citation>
    <scope>NUCLEOTIDE SEQUENCE [LARGE SCALE GENOMIC DNA]</scope>
    <source>
        <strain evidence="1">LZ3.2</strain>
        <tissue evidence="1">Leaf</tissue>
    </source>
</reference>
<evidence type="ECO:0000313" key="2">
    <source>
        <dbReference type="Proteomes" id="UP000824120"/>
    </source>
</evidence>
<organism evidence="1 2">
    <name type="scientific">Solanum commersonii</name>
    <name type="common">Commerson's wild potato</name>
    <name type="synonym">Commerson's nightshade</name>
    <dbReference type="NCBI Taxonomy" id="4109"/>
    <lineage>
        <taxon>Eukaryota</taxon>
        <taxon>Viridiplantae</taxon>
        <taxon>Streptophyta</taxon>
        <taxon>Embryophyta</taxon>
        <taxon>Tracheophyta</taxon>
        <taxon>Spermatophyta</taxon>
        <taxon>Magnoliopsida</taxon>
        <taxon>eudicotyledons</taxon>
        <taxon>Gunneridae</taxon>
        <taxon>Pentapetalae</taxon>
        <taxon>asterids</taxon>
        <taxon>lamiids</taxon>
        <taxon>Solanales</taxon>
        <taxon>Solanaceae</taxon>
        <taxon>Solanoideae</taxon>
        <taxon>Solaneae</taxon>
        <taxon>Solanum</taxon>
    </lineage>
</organism>
<dbReference type="AlphaFoldDB" id="A0A9J6AX54"/>
<dbReference type="PANTHER" id="PTHR33710">
    <property type="entry name" value="BNAC02G09200D PROTEIN"/>
    <property type="match status" value="1"/>
</dbReference>
<dbReference type="Gene3D" id="3.60.10.10">
    <property type="entry name" value="Endonuclease/exonuclease/phosphatase"/>
    <property type="match status" value="1"/>
</dbReference>
<keyword evidence="2" id="KW-1185">Reference proteome</keyword>
<dbReference type="Proteomes" id="UP000824120">
    <property type="component" value="Chromosome 1"/>
</dbReference>
<name>A0A9J6AX54_SOLCO</name>
<evidence type="ECO:0000313" key="1">
    <source>
        <dbReference type="EMBL" id="KAG5629056.1"/>
    </source>
</evidence>
<comment type="caution">
    <text evidence="1">The sequence shown here is derived from an EMBL/GenBank/DDBJ whole genome shotgun (WGS) entry which is preliminary data.</text>
</comment>
<dbReference type="EMBL" id="JACXVP010000001">
    <property type="protein sequence ID" value="KAG5629056.1"/>
    <property type="molecule type" value="Genomic_DNA"/>
</dbReference>
<accession>A0A9J6AX54</accession>
<dbReference type="SUPFAM" id="SSF56219">
    <property type="entry name" value="DNase I-like"/>
    <property type="match status" value="1"/>
</dbReference>
<proteinExistence type="predicted"/>
<dbReference type="OrthoDB" id="1304107at2759"/>
<sequence>MKALIWNIRLVKSHKAFERVQSLHKYHKFAFVALLEPFQHMNTLNSYKTRLKMSLAYNNVNGKIWIFVNHGYEAAIVSNSDQQITLRLKDLSSGKFIMHTSVYAKCDRALRQSLWKEIFNLSQDITDLWSIGGDFNVVLNEKEKIGGLLINYVLADNFKTCIDSRELSQANYIGSPFTWWNGRAGSDCIFERLDRVLINYQITQCFSEIKWSTYQALVLIMPHSYYHAIMLKIKLRNLSGFKTSGQNTNYKIKIRRVKKALILWSRGTYGDIFQQLIIREEIDKVKERLFEERAQAECTKYLHLEERYWQQKVGYDWFNNGDKNTKFFKSVVKGRRQRLKINRMRNFSGDWLEEEQPIVTEAITFYQEQFKQEMDCIDSFLLLHISAVITEDDNEALGKRPEMEEVKNVVFNLNGDSAYGPDGLTRRFFQECWDIVGYDILKMV</sequence>
<dbReference type="PANTHER" id="PTHR33710:SF79">
    <property type="entry name" value="OS06G0205337 PROTEIN"/>
    <property type="match status" value="1"/>
</dbReference>
<protein>
    <submittedName>
        <fullName evidence="1">Uncharacterized protein</fullName>
    </submittedName>
</protein>